<evidence type="ECO:0000256" key="2">
    <source>
        <dbReference type="ARBA" id="ARBA00023125"/>
    </source>
</evidence>
<dbReference type="OrthoDB" id="636258at2"/>
<dbReference type="Pfam" id="PF02311">
    <property type="entry name" value="AraC_binding"/>
    <property type="match status" value="1"/>
</dbReference>
<dbReference type="InterPro" id="IPR014710">
    <property type="entry name" value="RmlC-like_jellyroll"/>
</dbReference>
<dbReference type="InterPro" id="IPR018060">
    <property type="entry name" value="HTH_AraC"/>
</dbReference>
<dbReference type="Gene3D" id="2.60.120.10">
    <property type="entry name" value="Jelly Rolls"/>
    <property type="match status" value="1"/>
</dbReference>
<dbReference type="PANTHER" id="PTHR43280">
    <property type="entry name" value="ARAC-FAMILY TRANSCRIPTIONAL REGULATOR"/>
    <property type="match status" value="1"/>
</dbReference>
<dbReference type="PANTHER" id="PTHR43280:SF28">
    <property type="entry name" value="HTH-TYPE TRANSCRIPTIONAL ACTIVATOR RHAS"/>
    <property type="match status" value="1"/>
</dbReference>
<dbReference type="Pfam" id="PF12833">
    <property type="entry name" value="HTH_18"/>
    <property type="match status" value="1"/>
</dbReference>
<keyword evidence="1" id="KW-0805">Transcription regulation</keyword>
<proteinExistence type="predicted"/>
<evidence type="ECO:0000256" key="1">
    <source>
        <dbReference type="ARBA" id="ARBA00023015"/>
    </source>
</evidence>
<evidence type="ECO:0000259" key="4">
    <source>
        <dbReference type="PROSITE" id="PS01124"/>
    </source>
</evidence>
<evidence type="ECO:0000313" key="6">
    <source>
        <dbReference type="Proteomes" id="UP000321362"/>
    </source>
</evidence>
<name>A0A5B8VYN5_9SPHI</name>
<dbReference type="SUPFAM" id="SSF51215">
    <property type="entry name" value="Regulatory protein AraC"/>
    <property type="match status" value="1"/>
</dbReference>
<dbReference type="Proteomes" id="UP000321362">
    <property type="component" value="Chromosome"/>
</dbReference>
<reference evidence="5 6" key="1">
    <citation type="journal article" date="2013" name="J. Microbiol.">
        <title>Mucilaginibacter ginsenosidivorax sp. nov., with ginsenoside converting activity isolated from sediment.</title>
        <authorList>
            <person name="Kim J.K."/>
            <person name="Choi T.E."/>
            <person name="Liu Q.M."/>
            <person name="Park H.Y."/>
            <person name="Yi T.H."/>
            <person name="Yoon M.H."/>
            <person name="Kim S.C."/>
            <person name="Im W.T."/>
        </authorList>
    </citation>
    <scope>NUCLEOTIDE SEQUENCE [LARGE SCALE GENOMIC DNA]</scope>
    <source>
        <strain evidence="5 6">KHI28</strain>
    </source>
</reference>
<dbReference type="Gene3D" id="1.10.10.60">
    <property type="entry name" value="Homeodomain-like"/>
    <property type="match status" value="2"/>
</dbReference>
<evidence type="ECO:0000256" key="3">
    <source>
        <dbReference type="ARBA" id="ARBA00023163"/>
    </source>
</evidence>
<organism evidence="5 6">
    <name type="scientific">Mucilaginibacter ginsenosidivorax</name>
    <dbReference type="NCBI Taxonomy" id="862126"/>
    <lineage>
        <taxon>Bacteria</taxon>
        <taxon>Pseudomonadati</taxon>
        <taxon>Bacteroidota</taxon>
        <taxon>Sphingobacteriia</taxon>
        <taxon>Sphingobacteriales</taxon>
        <taxon>Sphingobacteriaceae</taxon>
        <taxon>Mucilaginibacter</taxon>
    </lineage>
</organism>
<dbReference type="AlphaFoldDB" id="A0A5B8VYN5"/>
<dbReference type="PROSITE" id="PS01124">
    <property type="entry name" value="HTH_ARAC_FAMILY_2"/>
    <property type="match status" value="1"/>
</dbReference>
<keyword evidence="3" id="KW-0804">Transcription</keyword>
<dbReference type="PRINTS" id="PR00032">
    <property type="entry name" value="HTHARAC"/>
</dbReference>
<dbReference type="SMART" id="SM00342">
    <property type="entry name" value="HTH_ARAC"/>
    <property type="match status" value="1"/>
</dbReference>
<gene>
    <name evidence="5" type="ORF">FSB76_11580</name>
</gene>
<accession>A0A5B8VYN5</accession>
<dbReference type="GO" id="GO:0003700">
    <property type="term" value="F:DNA-binding transcription factor activity"/>
    <property type="evidence" value="ECO:0007669"/>
    <property type="project" value="InterPro"/>
</dbReference>
<evidence type="ECO:0000313" key="5">
    <source>
        <dbReference type="EMBL" id="QEC76559.1"/>
    </source>
</evidence>
<feature type="domain" description="HTH araC/xylS-type" evidence="4">
    <location>
        <begin position="176"/>
        <end position="276"/>
    </location>
</feature>
<dbReference type="SUPFAM" id="SSF46689">
    <property type="entry name" value="Homeodomain-like"/>
    <property type="match status" value="1"/>
</dbReference>
<dbReference type="InterPro" id="IPR003313">
    <property type="entry name" value="AraC-bd"/>
</dbReference>
<keyword evidence="6" id="KW-1185">Reference proteome</keyword>
<dbReference type="InterPro" id="IPR009057">
    <property type="entry name" value="Homeodomain-like_sf"/>
</dbReference>
<dbReference type="KEGG" id="mgk:FSB76_11580"/>
<dbReference type="GO" id="GO:0043565">
    <property type="term" value="F:sequence-specific DNA binding"/>
    <property type="evidence" value="ECO:0007669"/>
    <property type="project" value="InterPro"/>
</dbReference>
<dbReference type="EMBL" id="CP042437">
    <property type="protein sequence ID" value="QEC76559.1"/>
    <property type="molecule type" value="Genomic_DNA"/>
</dbReference>
<protein>
    <submittedName>
        <fullName evidence="5">Helix-turn-helix domain-containing protein</fullName>
    </submittedName>
</protein>
<dbReference type="InterPro" id="IPR037923">
    <property type="entry name" value="HTH-like"/>
</dbReference>
<dbReference type="InterPro" id="IPR020449">
    <property type="entry name" value="Tscrpt_reg_AraC-type_HTH"/>
</dbReference>
<keyword evidence="2" id="KW-0238">DNA-binding</keyword>
<dbReference type="RefSeq" id="WP_147053730.1">
    <property type="nucleotide sequence ID" value="NZ_CP042437.1"/>
</dbReference>
<sequence length="283" mass="33519">MVKENLYEPFSIAYLTLDKCPKFEHQHSFFELIYVISGTGRQCINKNHFDYRAGHMFLITPEDCHSLHIDSTTEFFFLRFNDIYLKNGSLLHENIQRLEYILHNANHQPGCILKNLPDKRLVGPMIEAIIREYQNKDIYNKELIQQLVNTLIIVVARNIARYLPEQLNMGTEEKAMDILQYVQSNIYYPEKLKADVISNTFSISEAYMGRYFKKHASETLQQYIINYKTKLIEHRLQFSDKRLNEIASEFGFTDESHFNKFFRKQKGNSPKEYRKMIQLPHAS</sequence>